<name>A0A137P108_CONC2</name>
<organism evidence="1 2">
    <name type="scientific">Conidiobolus coronatus (strain ATCC 28846 / CBS 209.66 / NRRL 28638)</name>
    <name type="common">Delacroixia coronata</name>
    <dbReference type="NCBI Taxonomy" id="796925"/>
    <lineage>
        <taxon>Eukaryota</taxon>
        <taxon>Fungi</taxon>
        <taxon>Fungi incertae sedis</taxon>
        <taxon>Zoopagomycota</taxon>
        <taxon>Entomophthoromycotina</taxon>
        <taxon>Entomophthoromycetes</taxon>
        <taxon>Entomophthorales</taxon>
        <taxon>Ancylistaceae</taxon>
        <taxon>Conidiobolus</taxon>
    </lineage>
</organism>
<proteinExistence type="predicted"/>
<dbReference type="AlphaFoldDB" id="A0A137P108"/>
<protein>
    <submittedName>
        <fullName evidence="1">Uncharacterized protein</fullName>
    </submittedName>
</protein>
<accession>A0A137P108</accession>
<reference evidence="1 2" key="1">
    <citation type="journal article" date="2015" name="Genome Biol. Evol.">
        <title>Phylogenomic analyses indicate that early fungi evolved digesting cell walls of algal ancestors of land plants.</title>
        <authorList>
            <person name="Chang Y."/>
            <person name="Wang S."/>
            <person name="Sekimoto S."/>
            <person name="Aerts A.L."/>
            <person name="Choi C."/>
            <person name="Clum A."/>
            <person name="LaButti K.M."/>
            <person name="Lindquist E.A."/>
            <person name="Yee Ngan C."/>
            <person name="Ohm R.A."/>
            <person name="Salamov A.A."/>
            <person name="Grigoriev I.V."/>
            <person name="Spatafora J.W."/>
            <person name="Berbee M.L."/>
        </authorList>
    </citation>
    <scope>NUCLEOTIDE SEQUENCE [LARGE SCALE GENOMIC DNA]</scope>
    <source>
        <strain evidence="1 2">NRRL 28638</strain>
    </source>
</reference>
<gene>
    <name evidence="1" type="ORF">CONCODRAFT_9011</name>
</gene>
<dbReference type="EMBL" id="KQ964565">
    <property type="protein sequence ID" value="KXN68682.1"/>
    <property type="molecule type" value="Genomic_DNA"/>
</dbReference>
<dbReference type="Proteomes" id="UP000070444">
    <property type="component" value="Unassembled WGS sequence"/>
</dbReference>
<evidence type="ECO:0000313" key="2">
    <source>
        <dbReference type="Proteomes" id="UP000070444"/>
    </source>
</evidence>
<keyword evidence="2" id="KW-1185">Reference proteome</keyword>
<sequence>MSIPHLLIPAQLSICNTLVEMQLTSFTGQTLDLKHAYNLIRIKPGTQTHDTTTYIDLVSEEDLAPILPSKGNSSTASHIGSLDATVSPKGGHLDYGKLMKQVNGSSGLHGDKMVEKLC</sequence>
<evidence type="ECO:0000313" key="1">
    <source>
        <dbReference type="EMBL" id="KXN68682.1"/>
    </source>
</evidence>